<comment type="caution">
    <text evidence="3">The sequence shown here is derived from an EMBL/GenBank/DDBJ whole genome shotgun (WGS) entry which is preliminary data.</text>
</comment>
<reference evidence="3 4" key="1">
    <citation type="submission" date="2017-06" db="EMBL/GenBank/DDBJ databases">
        <authorList>
            <person name="Kim H.J."/>
            <person name="Triplett B.A."/>
        </authorList>
    </citation>
    <scope>NUCLEOTIDE SEQUENCE [LARGE SCALE GENOMIC DNA]</scope>
    <source>
        <strain evidence="3 4">594</strain>
    </source>
</reference>
<proteinExistence type="predicted"/>
<evidence type="ECO:0000313" key="3">
    <source>
        <dbReference type="EMBL" id="OWQ73787.1"/>
    </source>
</evidence>
<accession>A0A246I5D3</accession>
<dbReference type="InterPro" id="IPR024455">
    <property type="entry name" value="Phage_capsid"/>
</dbReference>
<sequence length="482" mass="51866">MNIAEQLEKLRATRVELEKKLNTVVEKSMGEGRSMNTGEQEEFDSIKDQIKALDSDIERFEDLLAIHARSAVPVAPIAADGAQQPAVAVVHQRGAIQVRSAEKLEPGIMFARHAMCVFAARGNMREASYIAKERFGVESAIAKALAFCGSQKMESILQANVTKAAVDAATTTDATWAAPLVAYNQYTADFVEFLRPRTIVGRFGQGGIPSLRRIPFNVHIRGATSGGTGYWVGQGKPKPVTAFGFNDVYHGWFKVAGITVATDELIRFSDPAAETLFRDMLVDALVERMDTDFIDPAFAGVANVAPASITNGVTAIPSSGNTAADIRADLNALWAASDEANHVFTTPVYIMRASTARAASSLVNQLGQKEFPDLTPQGGSIDGVPVIVSNYVPADSNGSYVVLVDASNIYLSDDGQATVDFSNEASIQMMDNPTNASEPATPAQLVSMFQTDSTAIRAHRFINWSRRRQTAVAVLSGVNWGN</sequence>
<dbReference type="NCBIfam" id="TIGR01554">
    <property type="entry name" value="major_cap_HK97"/>
    <property type="match status" value="1"/>
</dbReference>
<gene>
    <name evidence="3" type="ORF">CEE63_11570</name>
</gene>
<dbReference type="Proteomes" id="UP000197090">
    <property type="component" value="Unassembled WGS sequence"/>
</dbReference>
<feature type="coiled-coil region" evidence="2">
    <location>
        <begin position="7"/>
        <end position="63"/>
    </location>
</feature>
<dbReference type="SUPFAM" id="SSF56563">
    <property type="entry name" value="Major capsid protein gp5"/>
    <property type="match status" value="1"/>
</dbReference>
<keyword evidence="2" id="KW-0175">Coiled coil</keyword>
<dbReference type="AlphaFoldDB" id="A0A246I5D3"/>
<protein>
    <submittedName>
        <fullName evidence="3">Phage major capsid protein</fullName>
    </submittedName>
</protein>
<comment type="subcellular location">
    <subcellularLocation>
        <location evidence="1">Virion</location>
    </subcellularLocation>
</comment>
<dbReference type="EMBL" id="NIVX01000076">
    <property type="protein sequence ID" value="OWQ73787.1"/>
    <property type="molecule type" value="Genomic_DNA"/>
</dbReference>
<evidence type="ECO:0000313" key="4">
    <source>
        <dbReference type="Proteomes" id="UP000197090"/>
    </source>
</evidence>
<evidence type="ECO:0000256" key="2">
    <source>
        <dbReference type="SAM" id="Coils"/>
    </source>
</evidence>
<organism evidence="3 4">
    <name type="scientific">Stenotrophomonas maltophilia</name>
    <name type="common">Pseudomonas maltophilia</name>
    <name type="synonym">Xanthomonas maltophilia</name>
    <dbReference type="NCBI Taxonomy" id="40324"/>
    <lineage>
        <taxon>Bacteria</taxon>
        <taxon>Pseudomonadati</taxon>
        <taxon>Pseudomonadota</taxon>
        <taxon>Gammaproteobacteria</taxon>
        <taxon>Lysobacterales</taxon>
        <taxon>Lysobacteraceae</taxon>
        <taxon>Stenotrophomonas</taxon>
        <taxon>Stenotrophomonas maltophilia group</taxon>
    </lineage>
</organism>
<evidence type="ECO:0000256" key="1">
    <source>
        <dbReference type="ARBA" id="ARBA00004328"/>
    </source>
</evidence>
<name>A0A246I5D3_STEMA</name>
<dbReference type="RefSeq" id="WP_088497108.1">
    <property type="nucleotide sequence ID" value="NZ_NIVX01000076.1"/>
</dbReference>